<feature type="transmembrane region" description="Helical" evidence="8">
    <location>
        <begin position="217"/>
        <end position="239"/>
    </location>
</feature>
<dbReference type="Gene3D" id="1.20.1250.20">
    <property type="entry name" value="MFS general substrate transporter like domains"/>
    <property type="match status" value="1"/>
</dbReference>
<reference evidence="10" key="1">
    <citation type="journal article" date="2010" name="Genome Biol.">
        <title>Genome sequence of the necrotrophic plant pathogen Pythium ultimum reveals original pathogenicity mechanisms and effector repertoire.</title>
        <authorList>
            <person name="Levesque C.A."/>
            <person name="Brouwer H."/>
            <person name="Cano L."/>
            <person name="Hamilton J.P."/>
            <person name="Holt C."/>
            <person name="Huitema E."/>
            <person name="Raffaele S."/>
            <person name="Robideau G.P."/>
            <person name="Thines M."/>
            <person name="Win J."/>
            <person name="Zerillo M.M."/>
            <person name="Beakes G.W."/>
            <person name="Boore J.L."/>
            <person name="Busam D."/>
            <person name="Dumas B."/>
            <person name="Ferriera S."/>
            <person name="Fuerstenberg S.I."/>
            <person name="Gachon C.M."/>
            <person name="Gaulin E."/>
            <person name="Govers F."/>
            <person name="Grenville-Briggs L."/>
            <person name="Horner N."/>
            <person name="Hostetler J."/>
            <person name="Jiang R.H."/>
            <person name="Johnson J."/>
            <person name="Krajaejun T."/>
            <person name="Lin H."/>
            <person name="Meijer H.J."/>
            <person name="Moore B."/>
            <person name="Morris P."/>
            <person name="Phuntmart V."/>
            <person name="Puiu D."/>
            <person name="Shetty J."/>
            <person name="Stajich J.E."/>
            <person name="Tripathy S."/>
            <person name="Wawra S."/>
            <person name="van West P."/>
            <person name="Whitty B.R."/>
            <person name="Coutinho P.M."/>
            <person name="Henrissat B."/>
            <person name="Martin F."/>
            <person name="Thomas P.D."/>
            <person name="Tyler B.M."/>
            <person name="De Vries R.P."/>
            <person name="Kamoun S."/>
            <person name="Yandell M."/>
            <person name="Tisserat N."/>
            <person name="Buell C.R."/>
        </authorList>
    </citation>
    <scope>NUCLEOTIDE SEQUENCE</scope>
    <source>
        <strain evidence="10">DAOM:BR144</strain>
    </source>
</reference>
<evidence type="ECO:0000256" key="1">
    <source>
        <dbReference type="ARBA" id="ARBA00004141"/>
    </source>
</evidence>
<keyword evidence="3" id="KW-0813">Transport</keyword>
<comment type="similarity">
    <text evidence="2">Belongs to the major facilitator superfamily. Folate-biopterin transporter (TC 2.A.71) family.</text>
</comment>
<feature type="transmembrane region" description="Helical" evidence="8">
    <location>
        <begin position="480"/>
        <end position="498"/>
    </location>
</feature>
<feature type="transmembrane region" description="Helical" evidence="8">
    <location>
        <begin position="251"/>
        <end position="277"/>
    </location>
</feature>
<dbReference type="EnsemblProtists" id="PYU1_T012275">
    <property type="protein sequence ID" value="PYU1_T012275"/>
    <property type="gene ID" value="PYU1_G012249"/>
</dbReference>
<feature type="transmembrane region" description="Helical" evidence="8">
    <location>
        <begin position="122"/>
        <end position="141"/>
    </location>
</feature>
<feature type="transmembrane region" description="Helical" evidence="8">
    <location>
        <begin position="90"/>
        <end position="110"/>
    </location>
</feature>
<proteinExistence type="inferred from homology"/>
<dbReference type="PANTHER" id="PTHR31585:SF5">
    <property type="entry name" value="RNA-BINDING S4 DOMAIN-CONTAINING PROTEIN"/>
    <property type="match status" value="1"/>
</dbReference>
<evidence type="ECO:0000256" key="5">
    <source>
        <dbReference type="ARBA" id="ARBA00022989"/>
    </source>
</evidence>
<reference evidence="9" key="3">
    <citation type="submission" date="2015-02" db="UniProtKB">
        <authorList>
            <consortium name="EnsemblProtists"/>
        </authorList>
    </citation>
    <scope>IDENTIFICATION</scope>
    <source>
        <strain evidence="9">DAOM BR144</strain>
    </source>
</reference>
<feature type="region of interest" description="Disordered" evidence="7">
    <location>
        <begin position="1"/>
        <end position="20"/>
    </location>
</feature>
<dbReference type="SUPFAM" id="SSF103473">
    <property type="entry name" value="MFS general substrate transporter"/>
    <property type="match status" value="1"/>
</dbReference>
<evidence type="ECO:0000256" key="3">
    <source>
        <dbReference type="ARBA" id="ARBA00022448"/>
    </source>
</evidence>
<dbReference type="Proteomes" id="UP000019132">
    <property type="component" value="Unassembled WGS sequence"/>
</dbReference>
<reference evidence="10" key="2">
    <citation type="submission" date="2010-04" db="EMBL/GenBank/DDBJ databases">
        <authorList>
            <person name="Buell R."/>
            <person name="Hamilton J."/>
            <person name="Hostetler J."/>
        </authorList>
    </citation>
    <scope>NUCLEOTIDE SEQUENCE [LARGE SCALE GENOMIC DNA]</scope>
    <source>
        <strain evidence="10">DAOM:BR144</strain>
    </source>
</reference>
<evidence type="ECO:0000256" key="4">
    <source>
        <dbReference type="ARBA" id="ARBA00022692"/>
    </source>
</evidence>
<protein>
    <recommendedName>
        <fullName evidence="11">Transmembrane protein</fullName>
    </recommendedName>
</protein>
<feature type="transmembrane region" description="Helical" evidence="8">
    <location>
        <begin position="180"/>
        <end position="205"/>
    </location>
</feature>
<dbReference type="PANTHER" id="PTHR31585">
    <property type="entry name" value="FOLATE-BIOPTERIN TRANSPORTER 1, CHLOROPLASTIC"/>
    <property type="match status" value="1"/>
</dbReference>
<comment type="subcellular location">
    <subcellularLocation>
        <location evidence="1">Membrane</location>
        <topology evidence="1">Multi-pass membrane protein</topology>
    </subcellularLocation>
</comment>
<keyword evidence="4 8" id="KW-0812">Transmembrane</keyword>
<dbReference type="GO" id="GO:0016020">
    <property type="term" value="C:membrane"/>
    <property type="evidence" value="ECO:0007669"/>
    <property type="project" value="UniProtKB-SubCell"/>
</dbReference>
<feature type="transmembrane region" description="Helical" evidence="8">
    <location>
        <begin position="312"/>
        <end position="333"/>
    </location>
</feature>
<dbReference type="AlphaFoldDB" id="K3X4X6"/>
<dbReference type="InterPro" id="IPR039309">
    <property type="entry name" value="BT1"/>
</dbReference>
<dbReference type="EMBL" id="GL376608">
    <property type="status" value="NOT_ANNOTATED_CDS"/>
    <property type="molecule type" value="Genomic_DNA"/>
</dbReference>
<sequence length="557" mass="62071">MNHVSHLERISNPPLPSPFEKDGVGYANAKTPDTIEGGALRPGGQPNLWSFQHIGLVGQYMGLGIVYGFLASISYPFLTMYLRMNGVETASAGVLLVYPWTFKMFIGLISDCFPICGYRRRPYIVGGWLLTFVMCFIMIFVPTGDPYYPELRLSYLKESEMTETELASLNRDAPQAGVKFIAMMVIANLGLVVALTASDGVLVELGQQEPEAVRGTAMAATTMVQQIFYVVSSAIMGFGMNTEDYGGTYSWAFGFNGLMIICAVSSLVLVPISWYCIQEERVTKSMSFKQGLYDIYKLTHHRVMYQYLAFRFFRNVFSYFSVTASPLVQAYWAKVTPLNNSLSSVFGYGIGAIAAYWTARYGLKWNWRTMIALSQVLMIILDAVPTFLTVWNVYRSQWFWLGGPLLETVPSTVGYIVSTFVMTEIIEEGKEAGTFGLISTVSTIASPFSTVLYKNVDANFDLDTPFIVADDTHVRTELTYVYIIAYGFKLFSLVFLLLLPRQKAETQEMKRNGGTSKLMANITVAYLTFAFLWSLMTNIMTFSSTTSCLKIAGGSGC</sequence>
<accession>K3X4X6</accession>
<dbReference type="VEuPathDB" id="FungiDB:PYU1_G012249"/>
<dbReference type="Pfam" id="PF03092">
    <property type="entry name" value="BT1"/>
    <property type="match status" value="1"/>
</dbReference>
<organism evidence="9 10">
    <name type="scientific">Globisporangium ultimum (strain ATCC 200006 / CBS 805.95 / DAOM BR144)</name>
    <name type="common">Pythium ultimum</name>
    <dbReference type="NCBI Taxonomy" id="431595"/>
    <lineage>
        <taxon>Eukaryota</taxon>
        <taxon>Sar</taxon>
        <taxon>Stramenopiles</taxon>
        <taxon>Oomycota</taxon>
        <taxon>Peronosporomycetes</taxon>
        <taxon>Pythiales</taxon>
        <taxon>Pythiaceae</taxon>
        <taxon>Globisporangium</taxon>
    </lineage>
</organism>
<feature type="transmembrane region" description="Helical" evidence="8">
    <location>
        <begin position="518"/>
        <end position="536"/>
    </location>
</feature>
<evidence type="ECO:0000256" key="7">
    <source>
        <dbReference type="SAM" id="MobiDB-lite"/>
    </source>
</evidence>
<evidence type="ECO:0000313" key="10">
    <source>
        <dbReference type="Proteomes" id="UP000019132"/>
    </source>
</evidence>
<evidence type="ECO:0000256" key="2">
    <source>
        <dbReference type="ARBA" id="ARBA00007015"/>
    </source>
</evidence>
<name>K3X4X6_GLOUD</name>
<dbReference type="STRING" id="431595.K3X4X6"/>
<dbReference type="InParanoid" id="K3X4X6"/>
<evidence type="ECO:0008006" key="11">
    <source>
        <dbReference type="Google" id="ProtNLM"/>
    </source>
</evidence>
<feature type="transmembrane region" description="Helical" evidence="8">
    <location>
        <begin position="60"/>
        <end position="78"/>
    </location>
</feature>
<keyword evidence="5 8" id="KW-1133">Transmembrane helix</keyword>
<keyword evidence="10" id="KW-1185">Reference proteome</keyword>
<keyword evidence="6 8" id="KW-0472">Membrane</keyword>
<evidence type="ECO:0000256" key="8">
    <source>
        <dbReference type="SAM" id="Phobius"/>
    </source>
</evidence>
<feature type="transmembrane region" description="Helical" evidence="8">
    <location>
        <begin position="345"/>
        <end position="363"/>
    </location>
</feature>
<evidence type="ECO:0000313" key="9">
    <source>
        <dbReference type="EnsemblProtists" id="PYU1_T012275"/>
    </source>
</evidence>
<feature type="transmembrane region" description="Helical" evidence="8">
    <location>
        <begin position="370"/>
        <end position="394"/>
    </location>
</feature>
<dbReference type="InterPro" id="IPR036259">
    <property type="entry name" value="MFS_trans_sf"/>
</dbReference>
<dbReference type="HOGENOM" id="CLU_018801_5_0_1"/>
<evidence type="ECO:0000256" key="6">
    <source>
        <dbReference type="ARBA" id="ARBA00023136"/>
    </source>
</evidence>